<dbReference type="OrthoDB" id="996916at2759"/>
<dbReference type="EMBL" id="JABFAF010000005">
    <property type="protein sequence ID" value="MBA0854486.1"/>
    <property type="molecule type" value="Genomic_DNA"/>
</dbReference>
<keyword evidence="2" id="KW-1185">Reference proteome</keyword>
<sequence length="182" mass="20127">MGTPCDPFIKISFDRAFDPHQARSNSEVVARNSSGEILASLGLRFGLEFVMIEGDSLTTIKKAKSVSKDISNIGAILQTFKTSLEKGEDIYLIGGVPDYVRWTDETTGPGLIWKGESFLESERKGFFRIAYEILRGPLHRWDKKDFTLAGRVPVGGPEGIAKKATTINISSPHMSQALIYKM</sequence>
<proteinExistence type="predicted"/>
<protein>
    <recommendedName>
        <fullName evidence="3">RNase H type-1 domain-containing protein</fullName>
    </recommendedName>
</protein>
<gene>
    <name evidence="1" type="ORF">Goshw_000576</name>
</gene>
<organism evidence="1 2">
    <name type="scientific">Gossypium schwendimanii</name>
    <name type="common">Cotton</name>
    <dbReference type="NCBI Taxonomy" id="34291"/>
    <lineage>
        <taxon>Eukaryota</taxon>
        <taxon>Viridiplantae</taxon>
        <taxon>Streptophyta</taxon>
        <taxon>Embryophyta</taxon>
        <taxon>Tracheophyta</taxon>
        <taxon>Spermatophyta</taxon>
        <taxon>Magnoliopsida</taxon>
        <taxon>eudicotyledons</taxon>
        <taxon>Gunneridae</taxon>
        <taxon>Pentapetalae</taxon>
        <taxon>rosids</taxon>
        <taxon>malvids</taxon>
        <taxon>Malvales</taxon>
        <taxon>Malvaceae</taxon>
        <taxon>Malvoideae</taxon>
        <taxon>Gossypium</taxon>
    </lineage>
</organism>
<evidence type="ECO:0008006" key="3">
    <source>
        <dbReference type="Google" id="ProtNLM"/>
    </source>
</evidence>
<evidence type="ECO:0000313" key="1">
    <source>
        <dbReference type="EMBL" id="MBA0854486.1"/>
    </source>
</evidence>
<name>A0A7J9L7F1_GOSSC</name>
<dbReference type="Proteomes" id="UP000593576">
    <property type="component" value="Unassembled WGS sequence"/>
</dbReference>
<accession>A0A7J9L7F1</accession>
<comment type="caution">
    <text evidence="1">The sequence shown here is derived from an EMBL/GenBank/DDBJ whole genome shotgun (WGS) entry which is preliminary data.</text>
</comment>
<dbReference type="AlphaFoldDB" id="A0A7J9L7F1"/>
<evidence type="ECO:0000313" key="2">
    <source>
        <dbReference type="Proteomes" id="UP000593576"/>
    </source>
</evidence>
<reference evidence="1 2" key="1">
    <citation type="journal article" date="2019" name="Genome Biol. Evol.">
        <title>Insights into the evolution of the New World diploid cottons (Gossypium, subgenus Houzingenia) based on genome sequencing.</title>
        <authorList>
            <person name="Grover C.E."/>
            <person name="Arick M.A. 2nd"/>
            <person name="Thrash A."/>
            <person name="Conover J.L."/>
            <person name="Sanders W.S."/>
            <person name="Peterson D.G."/>
            <person name="Frelichowski J.E."/>
            <person name="Scheffler J.A."/>
            <person name="Scheffler B.E."/>
            <person name="Wendel J.F."/>
        </authorList>
    </citation>
    <scope>NUCLEOTIDE SEQUENCE [LARGE SCALE GENOMIC DNA]</scope>
    <source>
        <strain evidence="1">1</strain>
        <tissue evidence="1">Leaf</tissue>
    </source>
</reference>